<dbReference type="SUPFAM" id="SSF52833">
    <property type="entry name" value="Thioredoxin-like"/>
    <property type="match status" value="1"/>
</dbReference>
<comment type="caution">
    <text evidence="2">The sequence shown here is derived from an EMBL/GenBank/DDBJ whole genome shotgun (WGS) entry which is preliminary data.</text>
</comment>
<dbReference type="Gene3D" id="3.40.30.10">
    <property type="entry name" value="Glutaredoxin"/>
    <property type="match status" value="1"/>
</dbReference>
<evidence type="ECO:0000313" key="2">
    <source>
        <dbReference type="EMBL" id="GMS88396.1"/>
    </source>
</evidence>
<evidence type="ECO:0000259" key="1">
    <source>
        <dbReference type="Pfam" id="PF01323"/>
    </source>
</evidence>
<dbReference type="GO" id="GO:0005777">
    <property type="term" value="C:peroxisome"/>
    <property type="evidence" value="ECO:0007669"/>
    <property type="project" value="TreeGrafter"/>
</dbReference>
<dbReference type="GO" id="GO:0004602">
    <property type="term" value="F:glutathione peroxidase activity"/>
    <property type="evidence" value="ECO:0007669"/>
    <property type="project" value="TreeGrafter"/>
</dbReference>
<dbReference type="GO" id="GO:0006749">
    <property type="term" value="P:glutathione metabolic process"/>
    <property type="evidence" value="ECO:0007669"/>
    <property type="project" value="TreeGrafter"/>
</dbReference>
<organism evidence="2 3">
    <name type="scientific">Pristionchus entomophagus</name>
    <dbReference type="NCBI Taxonomy" id="358040"/>
    <lineage>
        <taxon>Eukaryota</taxon>
        <taxon>Metazoa</taxon>
        <taxon>Ecdysozoa</taxon>
        <taxon>Nematoda</taxon>
        <taxon>Chromadorea</taxon>
        <taxon>Rhabditida</taxon>
        <taxon>Rhabditina</taxon>
        <taxon>Diplogasteromorpha</taxon>
        <taxon>Diplogasteroidea</taxon>
        <taxon>Neodiplogasteridae</taxon>
        <taxon>Pristionchus</taxon>
    </lineage>
</organism>
<reference evidence="2" key="1">
    <citation type="submission" date="2023-10" db="EMBL/GenBank/DDBJ databases">
        <title>Genome assembly of Pristionchus species.</title>
        <authorList>
            <person name="Yoshida K."/>
            <person name="Sommer R.J."/>
        </authorList>
    </citation>
    <scope>NUCLEOTIDE SEQUENCE</scope>
    <source>
        <strain evidence="2">RS0144</strain>
    </source>
</reference>
<dbReference type="PANTHER" id="PTHR42943">
    <property type="entry name" value="GLUTATHIONE S-TRANSFERASE KAPPA"/>
    <property type="match status" value="1"/>
</dbReference>
<dbReference type="GO" id="GO:0004364">
    <property type="term" value="F:glutathione transferase activity"/>
    <property type="evidence" value="ECO:0007669"/>
    <property type="project" value="TreeGrafter"/>
</dbReference>
<feature type="domain" description="DSBA-like thioredoxin" evidence="1">
    <location>
        <begin position="60"/>
        <end position="131"/>
    </location>
</feature>
<dbReference type="Pfam" id="PF01323">
    <property type="entry name" value="DSBA"/>
    <property type="match status" value="1"/>
</dbReference>
<dbReference type="InterPro" id="IPR036249">
    <property type="entry name" value="Thioredoxin-like_sf"/>
</dbReference>
<proteinExistence type="predicted"/>
<dbReference type="InterPro" id="IPR001853">
    <property type="entry name" value="DSBA-like_thioredoxin_dom"/>
</dbReference>
<dbReference type="EMBL" id="BTSX01000003">
    <property type="protein sequence ID" value="GMS88396.1"/>
    <property type="molecule type" value="Genomic_DNA"/>
</dbReference>
<gene>
    <name evidence="2" type="ORF">PENTCL1PPCAC_10571</name>
</gene>
<keyword evidence="3" id="KW-1185">Reference proteome</keyword>
<dbReference type="InterPro" id="IPR051924">
    <property type="entry name" value="GST_Kappa/NadH"/>
</dbReference>
<dbReference type="PANTHER" id="PTHR42943:SF2">
    <property type="entry name" value="GLUTATHIONE S-TRANSFERASE KAPPA 1"/>
    <property type="match status" value="1"/>
</dbReference>
<sequence length="147" mass="17066">MTNSTVEAQRLIIATHKIALEKVETVSRHLFSRYWIENLPVCREEDIKTVLIRDQRSKITSLQVLEKSRMTNVNEMLEQIKQKDIKEELKRNNKEALELGAFGMPWITVTKKDGSGTEKYFGSDRLPLIGDFIGEEYQGPLRHLSLY</sequence>
<accession>A0AAV5SYV2</accession>
<dbReference type="GO" id="GO:0005739">
    <property type="term" value="C:mitochondrion"/>
    <property type="evidence" value="ECO:0007669"/>
    <property type="project" value="TreeGrafter"/>
</dbReference>
<protein>
    <recommendedName>
        <fullName evidence="1">DSBA-like thioredoxin domain-containing protein</fullName>
    </recommendedName>
</protein>
<dbReference type="AlphaFoldDB" id="A0AAV5SYV2"/>
<dbReference type="Proteomes" id="UP001432027">
    <property type="component" value="Unassembled WGS sequence"/>
</dbReference>
<evidence type="ECO:0000313" key="3">
    <source>
        <dbReference type="Proteomes" id="UP001432027"/>
    </source>
</evidence>
<name>A0AAV5SYV2_9BILA</name>